<accession>A0AA39VC19</accession>
<proteinExistence type="predicted"/>
<evidence type="ECO:0000256" key="2">
    <source>
        <dbReference type="ARBA" id="ARBA00022741"/>
    </source>
</evidence>
<keyword evidence="9" id="KW-1185">Reference proteome</keyword>
<evidence type="ECO:0000313" key="8">
    <source>
        <dbReference type="EMBL" id="KAK0573642.1"/>
    </source>
</evidence>
<dbReference type="GO" id="GO:0004386">
    <property type="term" value="F:helicase activity"/>
    <property type="evidence" value="ECO:0007669"/>
    <property type="project" value="UniProtKB-KW"/>
</dbReference>
<feature type="domain" description="SNF2 N-terminal" evidence="7">
    <location>
        <begin position="67"/>
        <end position="209"/>
    </location>
</feature>
<evidence type="ECO:0000256" key="5">
    <source>
        <dbReference type="ARBA" id="ARBA00023242"/>
    </source>
</evidence>
<keyword evidence="4" id="KW-0067">ATP-binding</keyword>
<evidence type="ECO:0000256" key="3">
    <source>
        <dbReference type="ARBA" id="ARBA00022806"/>
    </source>
</evidence>
<evidence type="ECO:0000259" key="7">
    <source>
        <dbReference type="Pfam" id="PF00176"/>
    </source>
</evidence>
<dbReference type="Pfam" id="PF00176">
    <property type="entry name" value="SNF2-rel_dom"/>
    <property type="match status" value="1"/>
</dbReference>
<dbReference type="EMBL" id="JAUESC010000387">
    <property type="protein sequence ID" value="KAK0573642.1"/>
    <property type="molecule type" value="Genomic_DNA"/>
</dbReference>
<evidence type="ECO:0000313" key="9">
    <source>
        <dbReference type="Proteomes" id="UP001168877"/>
    </source>
</evidence>
<dbReference type="PANTHER" id="PTHR45821:SF1">
    <property type="entry name" value="ATP-DEPENDENT HELICASE FAMILY PROTEIN-RELATED"/>
    <property type="match status" value="1"/>
</dbReference>
<dbReference type="Gene3D" id="3.40.50.10810">
    <property type="entry name" value="Tandem AAA-ATPase domain"/>
    <property type="match status" value="1"/>
</dbReference>
<evidence type="ECO:0000256" key="1">
    <source>
        <dbReference type="ARBA" id="ARBA00004123"/>
    </source>
</evidence>
<feature type="compositionally biased region" description="Pro residues" evidence="6">
    <location>
        <begin position="33"/>
        <end position="49"/>
    </location>
</feature>
<evidence type="ECO:0000256" key="4">
    <source>
        <dbReference type="ARBA" id="ARBA00022840"/>
    </source>
</evidence>
<keyword evidence="2" id="KW-0547">Nucleotide-binding</keyword>
<dbReference type="Proteomes" id="UP001168877">
    <property type="component" value="Unassembled WGS sequence"/>
</dbReference>
<keyword evidence="3" id="KW-0378">Hydrolase</keyword>
<reference evidence="8" key="1">
    <citation type="journal article" date="2022" name="Plant J.">
        <title>Strategies of tolerance reflected in two North American maple genomes.</title>
        <authorList>
            <person name="McEvoy S.L."/>
            <person name="Sezen U.U."/>
            <person name="Trouern-Trend A."/>
            <person name="McMahon S.M."/>
            <person name="Schaberg P.G."/>
            <person name="Yang J."/>
            <person name="Wegrzyn J.L."/>
            <person name="Swenson N.G."/>
        </authorList>
    </citation>
    <scope>NUCLEOTIDE SEQUENCE</scope>
    <source>
        <strain evidence="8">NS2018</strain>
    </source>
</reference>
<reference evidence="8" key="2">
    <citation type="submission" date="2023-06" db="EMBL/GenBank/DDBJ databases">
        <authorList>
            <person name="Swenson N.G."/>
            <person name="Wegrzyn J.L."/>
            <person name="Mcevoy S.L."/>
        </authorList>
    </citation>
    <scope>NUCLEOTIDE SEQUENCE</scope>
    <source>
        <strain evidence="8">NS2018</strain>
        <tissue evidence="8">Leaf</tissue>
    </source>
</reference>
<protein>
    <recommendedName>
        <fullName evidence="7">SNF2 N-terminal domain-containing protein</fullName>
    </recommendedName>
</protein>
<dbReference type="GO" id="GO:0005634">
    <property type="term" value="C:nucleus"/>
    <property type="evidence" value="ECO:0007669"/>
    <property type="project" value="UniProtKB-SubCell"/>
</dbReference>
<dbReference type="InterPro" id="IPR044567">
    <property type="entry name" value="CLSY/DRD1"/>
</dbReference>
<dbReference type="InterPro" id="IPR027417">
    <property type="entry name" value="P-loop_NTPase"/>
</dbReference>
<comment type="subcellular location">
    <subcellularLocation>
        <location evidence="1">Nucleus</location>
    </subcellularLocation>
</comment>
<dbReference type="AlphaFoldDB" id="A0AA39VC19"/>
<gene>
    <name evidence="8" type="ORF">LWI29_011323</name>
</gene>
<sequence>MAERAAKIKGTPGLVQKKAPTTLTVGPSQTVPSSPPPPHPHPHPHPYPVPTKHRFRVEKGRGVDDPGGCILTHDPGSGKTSMIISLTQSFLTQYSHARPLVILLKGILGTWKREFQIWQMEDLPLLGFYTVEADNRAKQLEMLKKWVEQKSLLLLEYKQFSSIACDRESSPISIACQKVLLKQPSTLIPDEGHTPKNEDIDVLQSLSKVQIELVKKTETPTKPEGIKNR</sequence>
<dbReference type="GO" id="GO:0080188">
    <property type="term" value="P:gene silencing by siRNA-directed DNA methylation"/>
    <property type="evidence" value="ECO:0007669"/>
    <property type="project" value="InterPro"/>
</dbReference>
<keyword evidence="3" id="KW-0347">Helicase</keyword>
<dbReference type="SUPFAM" id="SSF52540">
    <property type="entry name" value="P-loop containing nucleoside triphosphate hydrolases"/>
    <property type="match status" value="1"/>
</dbReference>
<dbReference type="GO" id="GO:0005524">
    <property type="term" value="F:ATP binding"/>
    <property type="evidence" value="ECO:0007669"/>
    <property type="project" value="UniProtKB-KW"/>
</dbReference>
<dbReference type="PANTHER" id="PTHR45821">
    <property type="entry name" value="SNF2 DOMAIN-CONTAINING PROTEIN CLASSY 2-RELATED"/>
    <property type="match status" value="1"/>
</dbReference>
<name>A0AA39VC19_ACESA</name>
<comment type="caution">
    <text evidence="8">The sequence shown here is derived from an EMBL/GenBank/DDBJ whole genome shotgun (WGS) entry which is preliminary data.</text>
</comment>
<organism evidence="8 9">
    <name type="scientific">Acer saccharum</name>
    <name type="common">Sugar maple</name>
    <dbReference type="NCBI Taxonomy" id="4024"/>
    <lineage>
        <taxon>Eukaryota</taxon>
        <taxon>Viridiplantae</taxon>
        <taxon>Streptophyta</taxon>
        <taxon>Embryophyta</taxon>
        <taxon>Tracheophyta</taxon>
        <taxon>Spermatophyta</taxon>
        <taxon>Magnoliopsida</taxon>
        <taxon>eudicotyledons</taxon>
        <taxon>Gunneridae</taxon>
        <taxon>Pentapetalae</taxon>
        <taxon>rosids</taxon>
        <taxon>malvids</taxon>
        <taxon>Sapindales</taxon>
        <taxon>Sapindaceae</taxon>
        <taxon>Hippocastanoideae</taxon>
        <taxon>Acereae</taxon>
        <taxon>Acer</taxon>
    </lineage>
</organism>
<evidence type="ECO:0000256" key="6">
    <source>
        <dbReference type="SAM" id="MobiDB-lite"/>
    </source>
</evidence>
<keyword evidence="5" id="KW-0539">Nucleus</keyword>
<dbReference type="InterPro" id="IPR000330">
    <property type="entry name" value="SNF2_N"/>
</dbReference>
<dbReference type="InterPro" id="IPR038718">
    <property type="entry name" value="SNF2-like_sf"/>
</dbReference>
<feature type="compositionally biased region" description="Polar residues" evidence="6">
    <location>
        <begin position="19"/>
        <end position="30"/>
    </location>
</feature>
<feature type="region of interest" description="Disordered" evidence="6">
    <location>
        <begin position="1"/>
        <end position="49"/>
    </location>
</feature>